<dbReference type="EMBL" id="JASJOS010000007">
    <property type="protein sequence ID" value="MDJ1482449.1"/>
    <property type="molecule type" value="Genomic_DNA"/>
</dbReference>
<reference evidence="2" key="1">
    <citation type="submission" date="2023-05" db="EMBL/GenBank/DDBJ databases">
        <authorList>
            <person name="Zhang X."/>
        </authorList>
    </citation>
    <scope>NUCLEOTIDE SEQUENCE</scope>
    <source>
        <strain evidence="2">YF14B1</strain>
    </source>
</reference>
<dbReference type="Gene3D" id="3.30.420.40">
    <property type="match status" value="2"/>
</dbReference>
<dbReference type="InterPro" id="IPR000905">
    <property type="entry name" value="Gcp-like_dom"/>
</dbReference>
<dbReference type="GO" id="GO:0005829">
    <property type="term" value="C:cytosol"/>
    <property type="evidence" value="ECO:0007669"/>
    <property type="project" value="TreeGrafter"/>
</dbReference>
<dbReference type="Proteomes" id="UP001241110">
    <property type="component" value="Unassembled WGS sequence"/>
</dbReference>
<gene>
    <name evidence="2" type="primary">tsaB</name>
    <name evidence="2" type="ORF">QNI16_18235</name>
</gene>
<keyword evidence="2" id="KW-0012">Acyltransferase</keyword>
<feature type="domain" description="Gcp-like" evidence="1">
    <location>
        <begin position="33"/>
        <end position="148"/>
    </location>
</feature>
<protein>
    <submittedName>
        <fullName evidence="2">tRNA (Adenosine(37)-N6)-threonylcarbamoyltransferase complex dimerization subunit type 1 TsaB</fullName>
        <ecNumber evidence="2">2.3.1.234</ecNumber>
    </submittedName>
</protein>
<organism evidence="2 3">
    <name type="scientific">Xanthocytophaga flava</name>
    <dbReference type="NCBI Taxonomy" id="3048013"/>
    <lineage>
        <taxon>Bacteria</taxon>
        <taxon>Pseudomonadati</taxon>
        <taxon>Bacteroidota</taxon>
        <taxon>Cytophagia</taxon>
        <taxon>Cytophagales</taxon>
        <taxon>Rhodocytophagaceae</taxon>
        <taxon>Xanthocytophaga</taxon>
    </lineage>
</organism>
<evidence type="ECO:0000259" key="1">
    <source>
        <dbReference type="Pfam" id="PF00814"/>
    </source>
</evidence>
<dbReference type="NCBIfam" id="TIGR03725">
    <property type="entry name" value="T6A_YeaZ"/>
    <property type="match status" value="1"/>
</dbReference>
<dbReference type="PANTHER" id="PTHR11735:SF11">
    <property type="entry name" value="TRNA THREONYLCARBAMOYLADENOSINE BIOSYNTHESIS PROTEIN TSAB"/>
    <property type="match status" value="1"/>
</dbReference>
<dbReference type="GO" id="GO:0002949">
    <property type="term" value="P:tRNA threonylcarbamoyladenosine modification"/>
    <property type="evidence" value="ECO:0007669"/>
    <property type="project" value="InterPro"/>
</dbReference>
<evidence type="ECO:0000313" key="2">
    <source>
        <dbReference type="EMBL" id="MDJ1482449.1"/>
    </source>
</evidence>
<dbReference type="InterPro" id="IPR043129">
    <property type="entry name" value="ATPase_NBD"/>
</dbReference>
<dbReference type="AlphaFoldDB" id="A0AAE3UA60"/>
<evidence type="ECO:0000313" key="3">
    <source>
        <dbReference type="Proteomes" id="UP001241110"/>
    </source>
</evidence>
<accession>A0AAE3UA60</accession>
<dbReference type="EC" id="2.3.1.234" evidence="2"/>
<dbReference type="InterPro" id="IPR022496">
    <property type="entry name" value="T6A_TsaB"/>
</dbReference>
<dbReference type="RefSeq" id="WP_313981591.1">
    <property type="nucleotide sequence ID" value="NZ_JASJOS010000007.1"/>
</dbReference>
<comment type="caution">
    <text evidence="2">The sequence shown here is derived from an EMBL/GenBank/DDBJ whole genome shotgun (WGS) entry which is preliminary data.</text>
</comment>
<keyword evidence="2" id="KW-0808">Transferase</keyword>
<sequence length="226" mass="24980">MALILSIETSVKACSVALHQSGKLLATFQFLVEKATSQVLTVAIEQIIRDSGYLLKDLEAVAVAKGPGSYTGLRIGVATAKGLCYALQIPLLAVNTLEAMTEDVKRFFPINDYLFCPMIDARRMEVFCAVYNMAGEVISPVEAKIIDENSFDDLLVNKKIIFFGDGAIKCKDKITHPNASFINTIIPSAIYVGEIAWKYFQANQMEDVETFEPFYLKEFVGTKPLS</sequence>
<dbReference type="Pfam" id="PF00814">
    <property type="entry name" value="TsaD"/>
    <property type="match status" value="1"/>
</dbReference>
<dbReference type="CDD" id="cd24032">
    <property type="entry name" value="ASKHA_NBD_TsaB"/>
    <property type="match status" value="1"/>
</dbReference>
<dbReference type="GO" id="GO:0061711">
    <property type="term" value="F:tRNA N(6)-L-threonylcarbamoyladenine synthase activity"/>
    <property type="evidence" value="ECO:0007669"/>
    <property type="project" value="UniProtKB-EC"/>
</dbReference>
<proteinExistence type="predicted"/>
<dbReference type="PANTHER" id="PTHR11735">
    <property type="entry name" value="TRNA N6-ADENOSINE THREONYLCARBAMOYLTRANSFERASE"/>
    <property type="match status" value="1"/>
</dbReference>
<dbReference type="SUPFAM" id="SSF53067">
    <property type="entry name" value="Actin-like ATPase domain"/>
    <property type="match status" value="2"/>
</dbReference>
<name>A0AAE3UA60_9BACT</name>